<comment type="similarity">
    <text evidence="3 12">Belongs to the PIGG/PIGN/PIGO family. PIGN subfamily.</text>
</comment>
<keyword evidence="8 12" id="KW-0256">Endoplasmic reticulum</keyword>
<keyword evidence="11" id="KW-0325">Glycoprotein</keyword>
<dbReference type="PANTHER" id="PTHR12250:SF0">
    <property type="entry name" value="GPI ETHANOLAMINE PHOSPHATE TRANSFERASE 1"/>
    <property type="match status" value="1"/>
</dbReference>
<evidence type="ECO:0000256" key="1">
    <source>
        <dbReference type="ARBA" id="ARBA00004477"/>
    </source>
</evidence>
<feature type="transmembrane region" description="Helical" evidence="12">
    <location>
        <begin position="614"/>
        <end position="633"/>
    </location>
</feature>
<evidence type="ECO:0000313" key="15">
    <source>
        <dbReference type="Proteomes" id="UP000472271"/>
    </source>
</evidence>
<name>A0A673ANZ5_9TELE</name>
<feature type="transmembrane region" description="Helical" evidence="12">
    <location>
        <begin position="459"/>
        <end position="487"/>
    </location>
</feature>
<feature type="transmembrane region" description="Helical" evidence="12">
    <location>
        <begin position="550"/>
        <end position="569"/>
    </location>
</feature>
<keyword evidence="5 12" id="KW-0337">GPI-anchor biosynthesis</keyword>
<dbReference type="Gene3D" id="3.40.720.10">
    <property type="entry name" value="Alkaline Phosphatase, subunit A"/>
    <property type="match status" value="1"/>
</dbReference>
<dbReference type="UniPathway" id="UPA00196"/>
<feature type="domain" description="GPI ethanolamine phosphate transferase 1 C-terminal" evidence="13">
    <location>
        <begin position="380"/>
        <end position="722"/>
    </location>
</feature>
<dbReference type="Pfam" id="PF04987">
    <property type="entry name" value="PigN"/>
    <property type="match status" value="1"/>
</dbReference>
<dbReference type="GO" id="GO:0051377">
    <property type="term" value="F:mannose-ethanolamine phosphotransferase activity"/>
    <property type="evidence" value="ECO:0007669"/>
    <property type="project" value="UniProtKB-UniRule"/>
</dbReference>
<comment type="subcellular location">
    <subcellularLocation>
        <location evidence="1 12">Endoplasmic reticulum membrane</location>
        <topology evidence="1 12">Multi-pass membrane protein</topology>
    </subcellularLocation>
</comment>
<proteinExistence type="inferred from homology"/>
<dbReference type="InterPro" id="IPR017850">
    <property type="entry name" value="Alkaline_phosphatase_core_sf"/>
</dbReference>
<keyword evidence="15" id="KW-1185">Reference proteome</keyword>
<dbReference type="InterPro" id="IPR037671">
    <property type="entry name" value="PIGN_N"/>
</dbReference>
<dbReference type="SUPFAM" id="SSF53649">
    <property type="entry name" value="Alkaline phosphatase-like"/>
    <property type="match status" value="1"/>
</dbReference>
<protein>
    <recommendedName>
        <fullName evidence="4 12">GPI ethanolamine phosphate transferase 1</fullName>
        <ecNumber evidence="12">2.-.-.-</ecNumber>
    </recommendedName>
</protein>
<feature type="transmembrane region" description="Helical" evidence="12">
    <location>
        <begin position="526"/>
        <end position="544"/>
    </location>
</feature>
<dbReference type="GO" id="GO:0006506">
    <property type="term" value="P:GPI anchor biosynthetic process"/>
    <property type="evidence" value="ECO:0007669"/>
    <property type="project" value="UniProtKB-UniPathway"/>
</dbReference>
<evidence type="ECO:0000256" key="9">
    <source>
        <dbReference type="ARBA" id="ARBA00022989"/>
    </source>
</evidence>
<dbReference type="GO" id="GO:0005789">
    <property type="term" value="C:endoplasmic reticulum membrane"/>
    <property type="evidence" value="ECO:0007669"/>
    <property type="project" value="UniProtKB-SubCell"/>
</dbReference>
<feature type="transmembrane region" description="Helical" evidence="12">
    <location>
        <begin position="638"/>
        <end position="656"/>
    </location>
</feature>
<feature type="transmembrane region" description="Helical" evidence="12">
    <location>
        <begin position="283"/>
        <end position="301"/>
    </location>
</feature>
<keyword evidence="10 12" id="KW-0472">Membrane</keyword>
<evidence type="ECO:0000256" key="8">
    <source>
        <dbReference type="ARBA" id="ARBA00022824"/>
    </source>
</evidence>
<accession>A0A673ANZ5</accession>
<dbReference type="Pfam" id="PF01663">
    <property type="entry name" value="Phosphodiest"/>
    <property type="match status" value="1"/>
</dbReference>
<gene>
    <name evidence="14" type="primary">pign</name>
</gene>
<reference evidence="14" key="1">
    <citation type="submission" date="2019-06" db="EMBL/GenBank/DDBJ databases">
        <authorList>
            <consortium name="Wellcome Sanger Institute Data Sharing"/>
        </authorList>
    </citation>
    <scope>NUCLEOTIDE SEQUENCE [LARGE SCALE GENOMIC DNA]</scope>
</reference>
<dbReference type="PANTHER" id="PTHR12250">
    <property type="entry name" value="PHOSPHATIDYLINOSITOL GLYCAN, CLASS N"/>
    <property type="match status" value="1"/>
</dbReference>
<evidence type="ECO:0000259" key="13">
    <source>
        <dbReference type="Pfam" id="PF04987"/>
    </source>
</evidence>
<evidence type="ECO:0000256" key="5">
    <source>
        <dbReference type="ARBA" id="ARBA00022502"/>
    </source>
</evidence>
<keyword evidence="7 12" id="KW-0812">Transmembrane</keyword>
<dbReference type="FunFam" id="3.40.720.10:FF:000088">
    <property type="entry name" value="Phosphatidylinositol glycan anchor biosynthesis, class N"/>
    <property type="match status" value="1"/>
</dbReference>
<feature type="transmembrane region" description="Helical" evidence="12">
    <location>
        <begin position="419"/>
        <end position="452"/>
    </location>
</feature>
<evidence type="ECO:0000256" key="7">
    <source>
        <dbReference type="ARBA" id="ARBA00022692"/>
    </source>
</evidence>
<dbReference type="Ensembl" id="ENSSORT00005030981.1">
    <property type="protein sequence ID" value="ENSSORP00005030137.1"/>
    <property type="gene ID" value="ENSSORG00005014351.1"/>
</dbReference>
<dbReference type="InterPro" id="IPR017852">
    <property type="entry name" value="GPI_EtnP_transferase_1_C"/>
</dbReference>
<evidence type="ECO:0000256" key="2">
    <source>
        <dbReference type="ARBA" id="ARBA00004687"/>
    </source>
</evidence>
<sequence>MIIFFLVGLTVHVVFFISIFDIYFTSPLVHGMTPQATPLAPPASRLVLVVADGLRADSLFTLLPNGSSRAPYLRGNIEKRGTWGVSHTRVPTESRPGHVALIAGFYEDVSAVAKGWKENPVEFDSVFNESSHTWCWGSPDILPMFAKGATGDHVYTHTYSAEEEDFASTDASKLDSWVFTQVTSFFHSAKSNSSLNATLHEDKNIFFLHLLGIDTNGHAHRPMSQEYLDNIGLVDAGVSHLVSVVEDFFGYDGKTAYVFTSDHGMTNWGSHGAGHPSETLTPLVVWGAGLIILLVLSLLFLKDWKLEHIQRVDVNQADIAPLMASLIGVPIPVNSVGVLPLLYLNNTHRFKAESMYTNAIQVLEQFKISLCRSLISHSLEGLVYYHTYDRFFLGCSVVLGFVGWTSYVVLLILKTHVMFLIIFLCVHVQIPSLYLARLCICVTVVIAVFLFIQRSPITYYIYCLLPVPVWYAVLKEVLVSLCCSVYICCHQVVSFFHRAMLTLGLVFLSLWPILSGLFGKAKTRSLSWFLGCLCLAVFPLMPVVGRDISFVSACAGLLALFTSACYLWSSRRRTPLHLSDTQLFVFQVMIHVAVCSCVPFLTHSSLQQKQGLPLLNQIISWTTLVSSIVVPLLSSTRLFHRLLSIFLSLTATYLLLSTGSEALFPPVLSWLMFVWINIEQEAMLAQGVSSRQELSTIDFSANIDITKIRQLKLDDIRRSYFLYPCKFPFQC</sequence>
<evidence type="ECO:0000256" key="4">
    <source>
        <dbReference type="ARBA" id="ARBA00020831"/>
    </source>
</evidence>
<keyword evidence="6 12" id="KW-0808">Transferase</keyword>
<dbReference type="Proteomes" id="UP000472271">
    <property type="component" value="Chromosome 20"/>
</dbReference>
<comment type="caution">
    <text evidence="12">Lacks conserved residue(s) required for the propagation of feature annotation.</text>
</comment>
<dbReference type="InterPro" id="IPR002591">
    <property type="entry name" value="Phosphodiest/P_Trfase"/>
</dbReference>
<evidence type="ECO:0000256" key="12">
    <source>
        <dbReference type="RuleBase" id="RU367138"/>
    </source>
</evidence>
<feature type="transmembrane region" description="Helical" evidence="12">
    <location>
        <begin position="391"/>
        <end position="413"/>
    </location>
</feature>
<dbReference type="FunFam" id="3.40.720.10:FF:000091">
    <property type="entry name" value="Phosphatidylinositol glycan anchor biosynthesis, class N"/>
    <property type="match status" value="1"/>
</dbReference>
<evidence type="ECO:0000313" key="14">
    <source>
        <dbReference type="Ensembl" id="ENSSORP00005030137.1"/>
    </source>
</evidence>
<dbReference type="CDD" id="cd16020">
    <property type="entry name" value="GPI_EPT_1"/>
    <property type="match status" value="1"/>
</dbReference>
<keyword evidence="9 12" id="KW-1133">Transmembrane helix</keyword>
<comment type="pathway">
    <text evidence="2 12">Glycolipid biosynthesis; glycosylphosphatidylinositol-anchor biosynthesis.</text>
</comment>
<organism evidence="14 15">
    <name type="scientific">Sphaeramia orbicularis</name>
    <name type="common">orbiculate cardinalfish</name>
    <dbReference type="NCBI Taxonomy" id="375764"/>
    <lineage>
        <taxon>Eukaryota</taxon>
        <taxon>Metazoa</taxon>
        <taxon>Chordata</taxon>
        <taxon>Craniata</taxon>
        <taxon>Vertebrata</taxon>
        <taxon>Euteleostomi</taxon>
        <taxon>Actinopterygii</taxon>
        <taxon>Neopterygii</taxon>
        <taxon>Teleostei</taxon>
        <taxon>Neoteleostei</taxon>
        <taxon>Acanthomorphata</taxon>
        <taxon>Gobiaria</taxon>
        <taxon>Kurtiformes</taxon>
        <taxon>Apogonoidei</taxon>
        <taxon>Apogonidae</taxon>
        <taxon>Apogoninae</taxon>
        <taxon>Sphaeramia</taxon>
    </lineage>
</organism>
<reference evidence="14" key="2">
    <citation type="submission" date="2025-08" db="UniProtKB">
        <authorList>
            <consortium name="Ensembl"/>
        </authorList>
    </citation>
    <scope>IDENTIFICATION</scope>
</reference>
<comment type="function">
    <text evidence="12">Ethanolamine phosphate transferase involved in glycosylphosphatidylinositol-anchor biosynthesis. Transfers ethanolamine phosphate to the first alpha-1,4-linked mannose of the glycosylphosphatidylinositol precursor of GPI-anchor.</text>
</comment>
<evidence type="ECO:0000256" key="6">
    <source>
        <dbReference type="ARBA" id="ARBA00022679"/>
    </source>
</evidence>
<dbReference type="AlphaFoldDB" id="A0A673ANZ5"/>
<dbReference type="InterPro" id="IPR007070">
    <property type="entry name" value="GPI_EtnP_transferase_1"/>
</dbReference>
<reference evidence="14" key="3">
    <citation type="submission" date="2025-09" db="UniProtKB">
        <authorList>
            <consortium name="Ensembl"/>
        </authorList>
    </citation>
    <scope>IDENTIFICATION</scope>
</reference>
<evidence type="ECO:0000256" key="3">
    <source>
        <dbReference type="ARBA" id="ARBA00008400"/>
    </source>
</evidence>
<feature type="transmembrane region" description="Helical" evidence="12">
    <location>
        <begin position="499"/>
        <end position="519"/>
    </location>
</feature>
<feature type="transmembrane region" description="Helical" evidence="12">
    <location>
        <begin position="581"/>
        <end position="602"/>
    </location>
</feature>
<evidence type="ECO:0000256" key="10">
    <source>
        <dbReference type="ARBA" id="ARBA00023136"/>
    </source>
</evidence>
<evidence type="ECO:0000256" key="11">
    <source>
        <dbReference type="ARBA" id="ARBA00023180"/>
    </source>
</evidence>
<dbReference type="EC" id="2.-.-.-" evidence="12"/>